<dbReference type="Gene3D" id="3.40.50.150">
    <property type="entry name" value="Vaccinia Virus protein VP39"/>
    <property type="match status" value="1"/>
</dbReference>
<dbReference type="PANTHER" id="PTHR18895:SF74">
    <property type="entry name" value="MTRF1L RELEASE FACTOR GLUTAMINE METHYLTRANSFERASE"/>
    <property type="match status" value="1"/>
</dbReference>
<feature type="domain" description="Methyltransferase" evidence="5">
    <location>
        <begin position="119"/>
        <end position="268"/>
    </location>
</feature>
<reference evidence="7" key="1">
    <citation type="submission" date="2014-03" db="EMBL/GenBank/DDBJ databases">
        <title>Draft genome sequencing of Oceanobacillus picturae strain S1 isolated from human gut.</title>
        <authorList>
            <person name="Croce O."/>
            <person name="Lagier J.C."/>
            <person name="Raoult D."/>
        </authorList>
    </citation>
    <scope>NUCLEOTIDE SEQUENCE [LARGE SCALE GENOMIC DNA]</scope>
    <source>
        <strain evidence="7">S1</strain>
    </source>
</reference>
<feature type="binding site" evidence="4">
    <location>
        <begin position="192"/>
        <end position="195"/>
    </location>
    <ligand>
        <name>substrate</name>
    </ligand>
</feature>
<dbReference type="eggNOG" id="COG2890">
    <property type="taxonomic scope" value="Bacteria"/>
</dbReference>
<comment type="similarity">
    <text evidence="4">Belongs to the protein N5-glutamine methyltransferase family. PrmC subfamily.</text>
</comment>
<name>W9AHB3_9BACI</name>
<evidence type="ECO:0000259" key="6">
    <source>
        <dbReference type="Pfam" id="PF17827"/>
    </source>
</evidence>
<comment type="caution">
    <text evidence="7">The sequence shown here is derived from an EMBL/GenBank/DDBJ whole genome shotgun (WGS) entry which is preliminary data.</text>
</comment>
<protein>
    <recommendedName>
        <fullName evidence="4">Release factor glutamine methyltransferase</fullName>
        <shortName evidence="4">RF MTase</shortName>
        <ecNumber evidence="4">2.1.1.297</ecNumber>
    </recommendedName>
    <alternativeName>
        <fullName evidence="4">N5-glutamine methyltransferase PrmC</fullName>
    </alternativeName>
    <alternativeName>
        <fullName evidence="4">Protein-(glutamine-N5) MTase PrmC</fullName>
    </alternativeName>
    <alternativeName>
        <fullName evidence="4">Protein-glutamine N-methyltransferase PrmC</fullName>
    </alternativeName>
</protein>
<dbReference type="NCBIfam" id="TIGR00536">
    <property type="entry name" value="hemK_fam"/>
    <property type="match status" value="1"/>
</dbReference>
<keyword evidence="2 4" id="KW-0808">Transferase</keyword>
<dbReference type="HAMAP" id="MF_02126">
    <property type="entry name" value="RF_methyltr_PrmC"/>
    <property type="match status" value="1"/>
</dbReference>
<feature type="binding site" evidence="4">
    <location>
        <begin position="125"/>
        <end position="129"/>
    </location>
    <ligand>
        <name>S-adenosyl-L-methionine</name>
        <dbReference type="ChEBI" id="CHEBI:59789"/>
    </ligand>
</feature>
<feature type="domain" description="Release factor glutamine methyltransferase N-terminal" evidence="6">
    <location>
        <begin position="11"/>
        <end position="80"/>
    </location>
</feature>
<dbReference type="InterPro" id="IPR040758">
    <property type="entry name" value="PrmC_N"/>
</dbReference>
<proteinExistence type="inferred from homology"/>
<dbReference type="CDD" id="cd02440">
    <property type="entry name" value="AdoMet_MTases"/>
    <property type="match status" value="1"/>
</dbReference>
<keyword evidence="8" id="KW-1185">Reference proteome</keyword>
<dbReference type="EMBL" id="CCAX010000004">
    <property type="protein sequence ID" value="CDO05074.1"/>
    <property type="molecule type" value="Genomic_DNA"/>
</dbReference>
<sequence>MNSMHNRKQYEVLKWASLFLEEHQREARVAQLLLQHHLGKGSAQFYADMQETVPEALIERYAKDIEEHAHTGVPIQHLIGKESFYGRDFNVNPNVLIPRMETEELVQHVLHSVSADAPLNIVDVGTGSGIIAITLALELPNATVYATDLSHEALAVAQHNATQLGAEVTFSQGNFLQPLQDANVVVDVLVSNPPYIARSEATTLSDTVKNFDPELALYAEEEGLAAYREIVKQAKSVLKPEGMMAVEIGHSQAYAVTALIKQEFPSYQVRTIKDINGKDRIISTAL</sequence>
<dbReference type="NCBIfam" id="TIGR03534">
    <property type="entry name" value="RF_mod_PrmC"/>
    <property type="match status" value="1"/>
</dbReference>
<keyword evidence="1 4" id="KW-0489">Methyltransferase</keyword>
<dbReference type="Gene3D" id="1.10.8.10">
    <property type="entry name" value="DNA helicase RuvA subunit, C-terminal domain"/>
    <property type="match status" value="1"/>
</dbReference>
<evidence type="ECO:0000313" key="8">
    <source>
        <dbReference type="Proteomes" id="UP000028863"/>
    </source>
</evidence>
<dbReference type="PANTHER" id="PTHR18895">
    <property type="entry name" value="HEMK METHYLTRANSFERASE"/>
    <property type="match status" value="1"/>
</dbReference>
<dbReference type="PROSITE" id="PS00092">
    <property type="entry name" value="N6_MTASE"/>
    <property type="match status" value="1"/>
</dbReference>
<evidence type="ECO:0000313" key="7">
    <source>
        <dbReference type="EMBL" id="CDO05074.1"/>
    </source>
</evidence>
<dbReference type="EC" id="2.1.1.297" evidence="4"/>
<organism evidence="7 8">
    <name type="scientific">Oceanobacillus picturae</name>
    <dbReference type="NCBI Taxonomy" id="171693"/>
    <lineage>
        <taxon>Bacteria</taxon>
        <taxon>Bacillati</taxon>
        <taxon>Bacillota</taxon>
        <taxon>Bacilli</taxon>
        <taxon>Bacillales</taxon>
        <taxon>Bacillaceae</taxon>
        <taxon>Oceanobacillus</taxon>
    </lineage>
</organism>
<dbReference type="InterPro" id="IPR050320">
    <property type="entry name" value="N5-glutamine_MTase"/>
</dbReference>
<dbReference type="Pfam" id="PF17827">
    <property type="entry name" value="PrmC_N"/>
    <property type="match status" value="1"/>
</dbReference>
<dbReference type="GO" id="GO:0003676">
    <property type="term" value="F:nucleic acid binding"/>
    <property type="evidence" value="ECO:0007669"/>
    <property type="project" value="InterPro"/>
</dbReference>
<gene>
    <name evidence="4 7" type="primary">prmC</name>
    <name evidence="7" type="ORF">BN988_03655</name>
</gene>
<dbReference type="InterPro" id="IPR029063">
    <property type="entry name" value="SAM-dependent_MTases_sf"/>
</dbReference>
<evidence type="ECO:0000256" key="4">
    <source>
        <dbReference type="HAMAP-Rule" id="MF_02126"/>
    </source>
</evidence>
<dbReference type="GO" id="GO:0032259">
    <property type="term" value="P:methylation"/>
    <property type="evidence" value="ECO:0007669"/>
    <property type="project" value="UniProtKB-KW"/>
</dbReference>
<accession>W9AHB3</accession>
<dbReference type="InterPro" id="IPR019874">
    <property type="entry name" value="RF_methyltr_PrmC"/>
</dbReference>
<feature type="binding site" evidence="4">
    <location>
        <position position="175"/>
    </location>
    <ligand>
        <name>S-adenosyl-L-methionine</name>
        <dbReference type="ChEBI" id="CHEBI:59789"/>
    </ligand>
</feature>
<evidence type="ECO:0000256" key="3">
    <source>
        <dbReference type="ARBA" id="ARBA00022691"/>
    </source>
</evidence>
<dbReference type="Pfam" id="PF13847">
    <property type="entry name" value="Methyltransf_31"/>
    <property type="match status" value="1"/>
</dbReference>
<evidence type="ECO:0000256" key="1">
    <source>
        <dbReference type="ARBA" id="ARBA00022603"/>
    </source>
</evidence>
<dbReference type="STRING" id="171693.BN988_03655"/>
<evidence type="ECO:0000256" key="2">
    <source>
        <dbReference type="ARBA" id="ARBA00022679"/>
    </source>
</evidence>
<evidence type="ECO:0000259" key="5">
    <source>
        <dbReference type="Pfam" id="PF13847"/>
    </source>
</evidence>
<feature type="binding site" evidence="4">
    <location>
        <position position="148"/>
    </location>
    <ligand>
        <name>S-adenosyl-L-methionine</name>
        <dbReference type="ChEBI" id="CHEBI:59789"/>
    </ligand>
</feature>
<comment type="function">
    <text evidence="4">Methylates the class 1 translation termination release factors RF1/PrfA and RF2/PrfB on the glutamine residue of the universally conserved GGQ motif.</text>
</comment>
<dbReference type="GO" id="GO:0102559">
    <property type="term" value="F:peptide chain release factor N(5)-glutamine methyltransferase activity"/>
    <property type="evidence" value="ECO:0007669"/>
    <property type="project" value="UniProtKB-EC"/>
</dbReference>
<dbReference type="InterPro" id="IPR025714">
    <property type="entry name" value="Methyltranfer_dom"/>
</dbReference>
<dbReference type="SUPFAM" id="SSF53335">
    <property type="entry name" value="S-adenosyl-L-methionine-dependent methyltransferases"/>
    <property type="match status" value="1"/>
</dbReference>
<dbReference type="InterPro" id="IPR004556">
    <property type="entry name" value="HemK-like"/>
</dbReference>
<reference evidence="7" key="2">
    <citation type="submission" date="2014-03" db="EMBL/GenBank/DDBJ databases">
        <authorList>
            <person name="Urmite Genomes"/>
        </authorList>
    </citation>
    <scope>NUCLEOTIDE SEQUENCE</scope>
    <source>
        <strain evidence="7">S1</strain>
    </source>
</reference>
<comment type="catalytic activity">
    <reaction evidence="4">
        <text>L-glutaminyl-[peptide chain release factor] + S-adenosyl-L-methionine = N(5)-methyl-L-glutaminyl-[peptide chain release factor] + S-adenosyl-L-homocysteine + H(+)</text>
        <dbReference type="Rhea" id="RHEA:42896"/>
        <dbReference type="Rhea" id="RHEA-COMP:10271"/>
        <dbReference type="Rhea" id="RHEA-COMP:10272"/>
        <dbReference type="ChEBI" id="CHEBI:15378"/>
        <dbReference type="ChEBI" id="CHEBI:30011"/>
        <dbReference type="ChEBI" id="CHEBI:57856"/>
        <dbReference type="ChEBI" id="CHEBI:59789"/>
        <dbReference type="ChEBI" id="CHEBI:61891"/>
        <dbReference type="EC" id="2.1.1.297"/>
    </reaction>
</comment>
<dbReference type="Proteomes" id="UP000028863">
    <property type="component" value="Unassembled WGS sequence"/>
</dbReference>
<dbReference type="InterPro" id="IPR002052">
    <property type="entry name" value="DNA_methylase_N6_adenine_CS"/>
</dbReference>
<keyword evidence="3 4" id="KW-0949">S-adenosyl-L-methionine</keyword>
<dbReference type="AlphaFoldDB" id="W9AHB3"/>
<feature type="binding site" evidence="4">
    <location>
        <position position="192"/>
    </location>
    <ligand>
        <name>S-adenosyl-L-methionine</name>
        <dbReference type="ChEBI" id="CHEBI:59789"/>
    </ligand>
</feature>